<keyword evidence="5" id="KW-0493">Microtubule</keyword>
<dbReference type="InterPro" id="IPR042241">
    <property type="entry name" value="GCP_C_sf"/>
</dbReference>
<proteinExistence type="inferred from homology"/>
<keyword evidence="4" id="KW-0963">Cytoplasm</keyword>
<dbReference type="GO" id="GO:0031122">
    <property type="term" value="P:cytoplasmic microtubule organization"/>
    <property type="evidence" value="ECO:0007669"/>
    <property type="project" value="TreeGrafter"/>
</dbReference>
<dbReference type="PANTHER" id="PTHR19302:SF13">
    <property type="entry name" value="GAMMA-TUBULIN COMPLEX COMPONENT 2"/>
    <property type="match status" value="1"/>
</dbReference>
<dbReference type="PANTHER" id="PTHR19302">
    <property type="entry name" value="GAMMA TUBULIN COMPLEX PROTEIN"/>
    <property type="match status" value="1"/>
</dbReference>
<evidence type="ECO:0000256" key="1">
    <source>
        <dbReference type="ARBA" id="ARBA00004245"/>
    </source>
</evidence>
<comment type="subcellular location">
    <subcellularLocation>
        <location evidence="1">Cytoplasm</location>
        <location evidence="1">Cytoskeleton</location>
    </subcellularLocation>
</comment>
<dbReference type="GO" id="GO:0006914">
    <property type="term" value="P:autophagy"/>
    <property type="evidence" value="ECO:0007669"/>
    <property type="project" value="UniProtKB-KW"/>
</dbReference>
<dbReference type="Pfam" id="PF17681">
    <property type="entry name" value="GCP_N_terminal"/>
    <property type="match status" value="1"/>
</dbReference>
<gene>
    <name evidence="12" type="ORF">E3Q17_01176</name>
</gene>
<feature type="compositionally biased region" description="Polar residues" evidence="8">
    <location>
        <begin position="1189"/>
        <end position="1203"/>
    </location>
</feature>
<name>A0A4T0NZ16_9BASI</name>
<dbReference type="GO" id="GO:0005874">
    <property type="term" value="C:microtubule"/>
    <property type="evidence" value="ECO:0007669"/>
    <property type="project" value="UniProtKB-KW"/>
</dbReference>
<accession>A0A4T0NZ16</accession>
<reference evidence="12 13" key="1">
    <citation type="submission" date="2019-03" db="EMBL/GenBank/DDBJ databases">
        <title>Sequencing 25 genomes of Wallemia mellicola.</title>
        <authorList>
            <person name="Gostincar C."/>
        </authorList>
    </citation>
    <scope>NUCLEOTIDE SEQUENCE [LARGE SCALE GENOMIC DNA]</scope>
    <source>
        <strain evidence="12 13">EXF-1262</strain>
    </source>
</reference>
<dbReference type="GO" id="GO:0000930">
    <property type="term" value="C:gamma-tubulin complex"/>
    <property type="evidence" value="ECO:0007669"/>
    <property type="project" value="TreeGrafter"/>
</dbReference>
<dbReference type="EMBL" id="SPRH01000009">
    <property type="protein sequence ID" value="TIC02855.1"/>
    <property type="molecule type" value="Genomic_DNA"/>
</dbReference>
<dbReference type="GO" id="GO:0000278">
    <property type="term" value="P:mitotic cell cycle"/>
    <property type="evidence" value="ECO:0007669"/>
    <property type="project" value="TreeGrafter"/>
</dbReference>
<dbReference type="InterPro" id="IPR040457">
    <property type="entry name" value="GCP_C"/>
</dbReference>
<dbReference type="GO" id="GO:0043015">
    <property type="term" value="F:gamma-tubulin binding"/>
    <property type="evidence" value="ECO:0007669"/>
    <property type="project" value="InterPro"/>
</dbReference>
<evidence type="ECO:0000259" key="10">
    <source>
        <dbReference type="Pfam" id="PF10033"/>
    </source>
</evidence>
<dbReference type="InterPro" id="IPR041470">
    <property type="entry name" value="GCP_N"/>
</dbReference>
<feature type="domain" description="Autophagy-related protein 13 N-terminal" evidence="10">
    <location>
        <begin position="834"/>
        <end position="1016"/>
    </location>
</feature>
<dbReference type="GO" id="GO:0051321">
    <property type="term" value="P:meiotic cell cycle"/>
    <property type="evidence" value="ECO:0007669"/>
    <property type="project" value="TreeGrafter"/>
</dbReference>
<feature type="region of interest" description="Disordered" evidence="8">
    <location>
        <begin position="1085"/>
        <end position="1113"/>
    </location>
</feature>
<feature type="region of interest" description="Disordered" evidence="8">
    <location>
        <begin position="1"/>
        <end position="20"/>
    </location>
</feature>
<protein>
    <recommendedName>
        <fullName evidence="7">Autophagy-related protein 13</fullName>
    </recommendedName>
</protein>
<evidence type="ECO:0000256" key="7">
    <source>
        <dbReference type="RuleBase" id="RU361214"/>
    </source>
</evidence>
<dbReference type="Proteomes" id="UP000307169">
    <property type="component" value="Unassembled WGS sequence"/>
</dbReference>
<evidence type="ECO:0000256" key="3">
    <source>
        <dbReference type="ARBA" id="ARBA00010337"/>
    </source>
</evidence>
<feature type="region of interest" description="Disordered" evidence="8">
    <location>
        <begin position="1134"/>
        <end position="1210"/>
    </location>
</feature>
<dbReference type="GO" id="GO:0000922">
    <property type="term" value="C:spindle pole"/>
    <property type="evidence" value="ECO:0007669"/>
    <property type="project" value="InterPro"/>
</dbReference>
<dbReference type="Gene3D" id="3.30.900.10">
    <property type="entry name" value="HORMA domain"/>
    <property type="match status" value="1"/>
</dbReference>
<evidence type="ECO:0000313" key="12">
    <source>
        <dbReference type="EMBL" id="TIC02855.1"/>
    </source>
</evidence>
<dbReference type="InterPro" id="IPR018731">
    <property type="entry name" value="Atg13_N"/>
</dbReference>
<feature type="compositionally biased region" description="Low complexity" evidence="8">
    <location>
        <begin position="1142"/>
        <end position="1162"/>
    </location>
</feature>
<comment type="caution">
    <text evidence="12">The sequence shown here is derived from an EMBL/GenBank/DDBJ whole genome shotgun (WGS) entry which is preliminary data.</text>
</comment>
<sequence length="1343" mass="150597">MDRLSTTPNPARPSSRLAGLSNKQFNRINTKLATVDDDDNDENDYEGFQDYSFQPEPSFLRAPLNSRVPQLSPHSYNSIRKSNAFKGVSLDVQQAAILEDFQYVLVGIQGQYITYHPDYAYDDMNARLKGSKFIVDPSIDPGLSTLIRRILPLASLYTSITAFVEQRSAMDWGLVNHALCAAIRDMLKEYHLLLAQLETLFYTSPCYTLQMAFYHLQPALHKLTLIHQLALELISTEAPDIDDQAEQEDEDSEDFMGEGMKKAIAQLNAETKENALESEGIVKGGEVIKVVWEKLMKSSGDPVAHEVYNRLLFHASQPYAEMLLSWTTSGDLDDPYDELLVREAKSISKKGLDMDYTDEYWEKRYTLRDGSSVDKPFKPDTAFNSDGNLKRLAGGACVPPFLEAWKFKILFAGKYLNVIRECGIEVTKTRNFAELDKMSINSAPFYKQVEDAYTHANRALLKLLLEDEGLVSRLRSLKHYFFLAESDFFVHFLDQSYNELRKPAKSANLVKLQSLLDLTLRNPASPSFNDPYKEDVKITMNKEPLYQWLLTVVNVSGALGQEENFNQRKGAEEKPIRAIEGMSFDYTVNFPLSLVISRKTILRYQLIFRFLLHLKYTENALVGMWGEHAQDCWRRNLNYKPFDMWRTRVCVLRARMLEFVRQVTGYVCEEVLHIKSLELEEKIGRVQTVDALLKDHVDFLDGCVKECMLSNARLIERLQNIMKTIGTFTLYSVQLTKTAVEAMDAIIGARKSGMEPSETLVPLAKIWNELNKFEHAFNKQSKIMRDSLAFYASSENPSLLALLARLQNAALASGKQGVSPRDEIAHIEMDALQFNIQTTDSGSNLFKSELSTWKNLSTSTQVPPMVIEFILDATDIPPNQACLFVDTQGRRNTVQSSLVLERWTLQLSGAGAQEDLPIVYKRSIVLFRALYTLLRVLPLYTFIRRLRRSHSRGLNIGCRLSAEYSKPTQSDGILPIDAQLSQDPQSNLTDTHRFNTITTPAGILNLSVEYRCHTNFVVDDIESLLSSRFVDEDYYTPTLTKHRSTPSAGSSGTSGVFPIPAVSDENKEEGNVVRDYVARTGASRVRANSSLSPRTTSYFSTSPSVRPMSLYSGASPTPSLTGIVAQSYQRQGAAISIPENQSSSSSTTRRYSSSFGYRRNSSIGGGSSGESLIKPLASPNQPSPPPSGVTVSRKQSTKLSQSLAEEEGHDDKDIGEFIKLIDQKPQLRSVQETSSATISKQQLDEKIRMMSVSSLANSSVKEEEKQDFGEVVGQMDFDELDIRRSMSAPIATTSQTKLHTGVATALTAAGSPDDNAVPFYYDVGASRGRSSSRRNDKENPGRI</sequence>
<dbReference type="GO" id="GO:1990316">
    <property type="term" value="C:Atg1/ULK1 kinase complex"/>
    <property type="evidence" value="ECO:0007669"/>
    <property type="project" value="InterPro"/>
</dbReference>
<comment type="similarity">
    <text evidence="2 7">Belongs to the ATG13 family. Fungi subfamily.</text>
</comment>
<evidence type="ECO:0000259" key="11">
    <source>
        <dbReference type="Pfam" id="PF17681"/>
    </source>
</evidence>
<evidence type="ECO:0000256" key="8">
    <source>
        <dbReference type="SAM" id="MobiDB-lite"/>
    </source>
</evidence>
<evidence type="ECO:0000256" key="6">
    <source>
        <dbReference type="ARBA" id="ARBA00023212"/>
    </source>
</evidence>
<feature type="compositionally biased region" description="Low complexity" evidence="8">
    <location>
        <begin position="1045"/>
        <end position="1055"/>
    </location>
</feature>
<evidence type="ECO:0000256" key="2">
    <source>
        <dbReference type="ARBA" id="ARBA00005246"/>
    </source>
</evidence>
<dbReference type="FunFam" id="1.20.120.1900:FF:000011">
    <property type="entry name" value="Spindle pole body component"/>
    <property type="match status" value="1"/>
</dbReference>
<keyword evidence="7" id="KW-0072">Autophagy</keyword>
<dbReference type="Pfam" id="PF04130">
    <property type="entry name" value="GCP_C_terminal"/>
    <property type="match status" value="1"/>
</dbReference>
<dbReference type="Pfam" id="PF10033">
    <property type="entry name" value="ATG13"/>
    <property type="match status" value="1"/>
</dbReference>
<dbReference type="GO" id="GO:0007020">
    <property type="term" value="P:microtubule nucleation"/>
    <property type="evidence" value="ECO:0007669"/>
    <property type="project" value="InterPro"/>
</dbReference>
<feature type="compositionally biased region" description="Polar residues" evidence="8">
    <location>
        <begin position="1086"/>
        <end position="1104"/>
    </location>
</feature>
<evidence type="ECO:0000256" key="5">
    <source>
        <dbReference type="ARBA" id="ARBA00022701"/>
    </source>
</evidence>
<keyword evidence="6" id="KW-0206">Cytoskeleton</keyword>
<dbReference type="GO" id="GO:0051011">
    <property type="term" value="F:microtubule minus-end binding"/>
    <property type="evidence" value="ECO:0007669"/>
    <property type="project" value="TreeGrafter"/>
</dbReference>
<dbReference type="InterPro" id="IPR007259">
    <property type="entry name" value="GCP"/>
</dbReference>
<feature type="region of interest" description="Disordered" evidence="8">
    <location>
        <begin position="1323"/>
        <end position="1343"/>
    </location>
</feature>
<dbReference type="GO" id="GO:0044732">
    <property type="term" value="C:mitotic spindle pole body"/>
    <property type="evidence" value="ECO:0007669"/>
    <property type="project" value="TreeGrafter"/>
</dbReference>
<feature type="domain" description="Gamma tubulin complex component protein N-terminal" evidence="11">
    <location>
        <begin position="98"/>
        <end position="466"/>
    </location>
</feature>
<feature type="domain" description="Gamma tubulin complex component C-terminal" evidence="9">
    <location>
        <begin position="470"/>
        <end position="806"/>
    </location>
</feature>
<dbReference type="InterPro" id="IPR036570">
    <property type="entry name" value="HORMA_dom_sf"/>
</dbReference>
<evidence type="ECO:0000259" key="9">
    <source>
        <dbReference type="Pfam" id="PF04130"/>
    </source>
</evidence>
<feature type="compositionally biased region" description="Basic and acidic residues" evidence="8">
    <location>
        <begin position="1333"/>
        <end position="1343"/>
    </location>
</feature>
<organism evidence="12 13">
    <name type="scientific">Wallemia mellicola</name>
    <dbReference type="NCBI Taxonomy" id="1708541"/>
    <lineage>
        <taxon>Eukaryota</taxon>
        <taxon>Fungi</taxon>
        <taxon>Dikarya</taxon>
        <taxon>Basidiomycota</taxon>
        <taxon>Wallemiomycotina</taxon>
        <taxon>Wallemiomycetes</taxon>
        <taxon>Wallemiales</taxon>
        <taxon>Wallemiaceae</taxon>
        <taxon>Wallemia</taxon>
    </lineage>
</organism>
<feature type="region of interest" description="Disordered" evidence="8">
    <location>
        <begin position="1040"/>
        <end position="1070"/>
    </location>
</feature>
<evidence type="ECO:0000313" key="13">
    <source>
        <dbReference type="Proteomes" id="UP000307169"/>
    </source>
</evidence>
<dbReference type="GO" id="GO:0051225">
    <property type="term" value="P:spindle assembly"/>
    <property type="evidence" value="ECO:0007669"/>
    <property type="project" value="TreeGrafter"/>
</dbReference>
<evidence type="ECO:0000256" key="4">
    <source>
        <dbReference type="ARBA" id="ARBA00022490"/>
    </source>
</evidence>
<comment type="similarity">
    <text evidence="3">Belongs to the TUBGCP family.</text>
</comment>
<feature type="compositionally biased region" description="Low complexity" evidence="8">
    <location>
        <begin position="1169"/>
        <end position="1180"/>
    </location>
</feature>
<dbReference type="Gene3D" id="1.20.120.1900">
    <property type="entry name" value="Gamma-tubulin complex, C-terminal domain"/>
    <property type="match status" value="1"/>
</dbReference>